<proteinExistence type="predicted"/>
<feature type="chain" id="PRO_5037086995" evidence="2">
    <location>
        <begin position="20"/>
        <end position="128"/>
    </location>
</feature>
<evidence type="ECO:0000256" key="1">
    <source>
        <dbReference type="ARBA" id="ARBA00022729"/>
    </source>
</evidence>
<dbReference type="NCBIfam" id="NF033674">
    <property type="entry name" value="stress_OB_fold"/>
    <property type="match status" value="1"/>
</dbReference>
<dbReference type="AlphaFoldDB" id="A0A974NDD6"/>
<evidence type="ECO:0000256" key="2">
    <source>
        <dbReference type="SAM" id="SignalP"/>
    </source>
</evidence>
<dbReference type="InterPro" id="IPR005220">
    <property type="entry name" value="CarO-like"/>
</dbReference>
<sequence length="128" mass="13742">MKKYILASLLVASSSLVLADGFTGASTANNAGGYTGPANTSAKLMSVKQAQSLADDSYVTLRGNIVQHIREDKYSFQDSTGKVVVEIDNDLWYGLTVAPTDTVEIIGEVDKDSPWGKVEIDVKSIKKI</sequence>
<evidence type="ECO:0000313" key="3">
    <source>
        <dbReference type="EMBL" id="QQP84616.1"/>
    </source>
</evidence>
<protein>
    <submittedName>
        <fullName evidence="3">YgiW/YdeI family stress tolerance OB fold protein</fullName>
    </submittedName>
</protein>
<dbReference type="KEGG" id="eaz:JHT90_09355"/>
<dbReference type="InterPro" id="IPR036700">
    <property type="entry name" value="BOBF_sf"/>
</dbReference>
<dbReference type="Pfam" id="PF04076">
    <property type="entry name" value="BOF"/>
    <property type="match status" value="1"/>
</dbReference>
<organism evidence="3 4">
    <name type="scientific">Entomomonas asaccharolytica</name>
    <dbReference type="NCBI Taxonomy" id="2785331"/>
    <lineage>
        <taxon>Bacteria</taxon>
        <taxon>Pseudomonadati</taxon>
        <taxon>Pseudomonadota</taxon>
        <taxon>Gammaproteobacteria</taxon>
        <taxon>Pseudomonadales</taxon>
        <taxon>Pseudomonadaceae</taxon>
        <taxon>Entomomonas</taxon>
    </lineage>
</organism>
<dbReference type="Gene3D" id="2.40.50.200">
    <property type="entry name" value="Bacterial OB-fold"/>
    <property type="match status" value="1"/>
</dbReference>
<dbReference type="SUPFAM" id="SSF101756">
    <property type="entry name" value="Hypothetical protein YgiW"/>
    <property type="match status" value="1"/>
</dbReference>
<gene>
    <name evidence="3" type="ORF">JHT90_09355</name>
</gene>
<dbReference type="NCBIfam" id="TIGR00156">
    <property type="entry name" value="YgiW/YdeI family stress tolerance OB fold protein"/>
    <property type="match status" value="1"/>
</dbReference>
<evidence type="ECO:0000313" key="4">
    <source>
        <dbReference type="Proteomes" id="UP000595278"/>
    </source>
</evidence>
<dbReference type="PANTHER" id="PTHR36571:SF1">
    <property type="entry name" value="PROTEIN YGIW"/>
    <property type="match status" value="1"/>
</dbReference>
<dbReference type="InterPro" id="IPR016052">
    <property type="entry name" value="YgiW/YdeI"/>
</dbReference>
<dbReference type="EMBL" id="CP067393">
    <property type="protein sequence ID" value="QQP84616.1"/>
    <property type="molecule type" value="Genomic_DNA"/>
</dbReference>
<reference evidence="3 4" key="1">
    <citation type="submission" date="2021-01" db="EMBL/GenBank/DDBJ databases">
        <title>Entomomonas sp. F2A isolated from a house cricket (Acheta domesticus).</title>
        <authorList>
            <person name="Spergser J."/>
            <person name="Busse H.-J."/>
        </authorList>
    </citation>
    <scope>NUCLEOTIDE SEQUENCE [LARGE SCALE GENOMIC DNA]</scope>
    <source>
        <strain evidence="3 4">F2A</strain>
    </source>
</reference>
<accession>A0A974NDD6</accession>
<keyword evidence="1 2" id="KW-0732">Signal</keyword>
<dbReference type="PANTHER" id="PTHR36571">
    <property type="entry name" value="PROTEIN YGIW"/>
    <property type="match status" value="1"/>
</dbReference>
<name>A0A974NDD6_9GAMM</name>
<dbReference type="Proteomes" id="UP000595278">
    <property type="component" value="Chromosome"/>
</dbReference>
<feature type="signal peptide" evidence="2">
    <location>
        <begin position="1"/>
        <end position="19"/>
    </location>
</feature>
<keyword evidence="4" id="KW-1185">Reference proteome</keyword>
<dbReference type="RefSeq" id="WP_201090513.1">
    <property type="nucleotide sequence ID" value="NZ_CP067393.1"/>
</dbReference>